<evidence type="ECO:0000313" key="14">
    <source>
        <dbReference type="Proteomes" id="UP000634011"/>
    </source>
</evidence>
<keyword evidence="7" id="KW-0143">Chaperone</keyword>
<dbReference type="InterPro" id="IPR046357">
    <property type="entry name" value="PPIase_dom_sf"/>
</dbReference>
<dbReference type="SUPFAM" id="SSF109998">
    <property type="entry name" value="Triger factor/SurA peptide-binding domain-like"/>
    <property type="match status" value="1"/>
</dbReference>
<keyword evidence="6" id="KW-0472">Membrane</keyword>
<dbReference type="PANTHER" id="PTHR47529">
    <property type="entry name" value="PEPTIDYL-PROLYL CIS-TRANS ISOMERASE D"/>
    <property type="match status" value="1"/>
</dbReference>
<reference evidence="13" key="1">
    <citation type="submission" date="2020-08" db="EMBL/GenBank/DDBJ databases">
        <title>Novel species isolated from subtropical streams in China.</title>
        <authorList>
            <person name="Lu H."/>
        </authorList>
    </citation>
    <scope>NUCLEOTIDE SEQUENCE</scope>
    <source>
        <strain evidence="13">KACC 12607</strain>
    </source>
</reference>
<evidence type="ECO:0000256" key="8">
    <source>
        <dbReference type="ARBA" id="ARBA00038408"/>
    </source>
</evidence>
<proteinExistence type="inferred from homology"/>
<evidence type="ECO:0000256" key="7">
    <source>
        <dbReference type="ARBA" id="ARBA00023186"/>
    </source>
</evidence>
<dbReference type="Pfam" id="PF13624">
    <property type="entry name" value="SurA_N_3"/>
    <property type="match status" value="1"/>
</dbReference>
<keyword evidence="5" id="KW-1133">Transmembrane helix</keyword>
<evidence type="ECO:0000256" key="5">
    <source>
        <dbReference type="ARBA" id="ARBA00022989"/>
    </source>
</evidence>
<dbReference type="GO" id="GO:0003755">
    <property type="term" value="F:peptidyl-prolyl cis-trans isomerase activity"/>
    <property type="evidence" value="ECO:0007669"/>
    <property type="project" value="UniProtKB-KW"/>
</dbReference>
<evidence type="ECO:0000256" key="11">
    <source>
        <dbReference type="PROSITE-ProRule" id="PRU00278"/>
    </source>
</evidence>
<dbReference type="GO" id="GO:0005886">
    <property type="term" value="C:plasma membrane"/>
    <property type="evidence" value="ECO:0007669"/>
    <property type="project" value="UniProtKB-SubCell"/>
</dbReference>
<dbReference type="RefSeq" id="WP_186914104.1">
    <property type="nucleotide sequence ID" value="NZ_JACOFV010000023.1"/>
</dbReference>
<keyword evidence="11" id="KW-0413">Isomerase</keyword>
<feature type="domain" description="PpiC" evidence="12">
    <location>
        <begin position="267"/>
        <end position="370"/>
    </location>
</feature>
<keyword evidence="2" id="KW-1003">Cell membrane</keyword>
<evidence type="ECO:0000256" key="1">
    <source>
        <dbReference type="ARBA" id="ARBA00004382"/>
    </source>
</evidence>
<evidence type="ECO:0000256" key="10">
    <source>
        <dbReference type="ARBA" id="ARBA00042775"/>
    </source>
</evidence>
<comment type="caution">
    <text evidence="13">The sequence shown here is derived from an EMBL/GenBank/DDBJ whole genome shotgun (WGS) entry which is preliminary data.</text>
</comment>
<protein>
    <recommendedName>
        <fullName evidence="9">Periplasmic chaperone PpiD</fullName>
    </recommendedName>
    <alternativeName>
        <fullName evidence="10">Periplasmic folding chaperone</fullName>
    </alternativeName>
</protein>
<evidence type="ECO:0000313" key="13">
    <source>
        <dbReference type="EMBL" id="MBC3864164.1"/>
    </source>
</evidence>
<dbReference type="InterPro" id="IPR052029">
    <property type="entry name" value="PpiD_chaperone"/>
</dbReference>
<evidence type="ECO:0000256" key="6">
    <source>
        <dbReference type="ARBA" id="ARBA00023136"/>
    </source>
</evidence>
<organism evidence="13 14">
    <name type="scientific">Undibacterium jejuense</name>
    <dbReference type="NCBI Taxonomy" id="1344949"/>
    <lineage>
        <taxon>Bacteria</taxon>
        <taxon>Pseudomonadati</taxon>
        <taxon>Pseudomonadota</taxon>
        <taxon>Betaproteobacteria</taxon>
        <taxon>Burkholderiales</taxon>
        <taxon>Oxalobacteraceae</taxon>
        <taxon>Undibacterium</taxon>
    </lineage>
</organism>
<dbReference type="InterPro" id="IPR000297">
    <property type="entry name" value="PPIase_PpiC"/>
</dbReference>
<dbReference type="Gene3D" id="1.10.4030.10">
    <property type="entry name" value="Porin chaperone SurA, peptide-binding domain"/>
    <property type="match status" value="1"/>
</dbReference>
<dbReference type="AlphaFoldDB" id="A0A923KRM6"/>
<dbReference type="PROSITE" id="PS50198">
    <property type="entry name" value="PPIC_PPIASE_2"/>
    <property type="match status" value="1"/>
</dbReference>
<evidence type="ECO:0000256" key="2">
    <source>
        <dbReference type="ARBA" id="ARBA00022475"/>
    </source>
</evidence>
<dbReference type="InterPro" id="IPR027304">
    <property type="entry name" value="Trigger_fact/SurA_dom_sf"/>
</dbReference>
<dbReference type="EMBL" id="JACOFV010000023">
    <property type="protein sequence ID" value="MBC3864164.1"/>
    <property type="molecule type" value="Genomic_DNA"/>
</dbReference>
<comment type="subcellular location">
    <subcellularLocation>
        <location evidence="1">Cell inner membrane</location>
        <topology evidence="1">Single-pass type II membrane protein</topology>
        <orientation evidence="1">Periplasmic side</orientation>
    </subcellularLocation>
</comment>
<keyword evidence="14" id="KW-1185">Reference proteome</keyword>
<sequence length="640" mass="69873">MFEYIRTHQRLMQFLLLLIIFPSFAFFGIESYTRSQAAAGAAVATVGGQSVMQAELDAALRDQLEKFRQSYGAQFDPKLMNTPEVKQNVLDEIISRKVVASEVKNNKLFITDHILQQAIMANPGLLKADGSFDSEKYKNILASRGMTPAMYEQSLRQDMALQQLIDSVQNTNIVPKAVAERIALIGEQEREVQALTFKASDFVSQVKVTDEMVKAFYDKNAAQFEIPESIKAQYVVLSNDALADQISVTDAEVQDFYKNNAKAYSVDEQRRASHILIAVAKDASAADKAKAKAKADGLLVDLRKNPAAFAKLAKENSQDPVSAERGGDLDFFGKGAMVKPFEDAAFKLNKGEISDVVQSDFGYHIIEVTDIKAAGIKPLDDVKAQIAADIKKQKASKAYAEAAETFGNTVYEQSDSLKAVADKLKLKIETADNLTRQGNPGAPATMFANNPKFLKAIFADDVVKKKHNTEAIEVAPNTLIAGRMLEYKSASKRPLEEVKAMIVARLTQTEANDLAEKEGKAKLAALKQTDATTGFSDVKVVSRAKQEDVSPQAMAQIMKADTQKLPSFVGVALGNTGYAIYRISKVNAGKADPAKRAAEAQQVSNLLAQQELANYVEVLKKKAKVTVNKSALEAPAQPVQ</sequence>
<evidence type="ECO:0000256" key="3">
    <source>
        <dbReference type="ARBA" id="ARBA00022519"/>
    </source>
</evidence>
<dbReference type="Gene3D" id="3.10.50.40">
    <property type="match status" value="1"/>
</dbReference>
<accession>A0A923KRM6</accession>
<name>A0A923KRM6_9BURK</name>
<comment type="similarity">
    <text evidence="8">Belongs to the PpiD chaperone family.</text>
</comment>
<evidence type="ECO:0000256" key="9">
    <source>
        <dbReference type="ARBA" id="ARBA00040743"/>
    </source>
</evidence>
<gene>
    <name evidence="13" type="ORF">H8K32_18840</name>
</gene>
<keyword evidence="11" id="KW-0697">Rotamase</keyword>
<evidence type="ECO:0000256" key="4">
    <source>
        <dbReference type="ARBA" id="ARBA00022692"/>
    </source>
</evidence>
<dbReference type="PANTHER" id="PTHR47529:SF1">
    <property type="entry name" value="PERIPLASMIC CHAPERONE PPID"/>
    <property type="match status" value="1"/>
</dbReference>
<dbReference type="SUPFAM" id="SSF54534">
    <property type="entry name" value="FKBP-like"/>
    <property type="match status" value="1"/>
</dbReference>
<keyword evidence="4" id="KW-0812">Transmembrane</keyword>
<dbReference type="Proteomes" id="UP000634011">
    <property type="component" value="Unassembled WGS sequence"/>
</dbReference>
<keyword evidence="3" id="KW-0997">Cell inner membrane</keyword>
<dbReference type="Pfam" id="PF13616">
    <property type="entry name" value="Rotamase_3"/>
    <property type="match status" value="1"/>
</dbReference>
<evidence type="ECO:0000259" key="12">
    <source>
        <dbReference type="PROSITE" id="PS50198"/>
    </source>
</evidence>